<dbReference type="EMBL" id="FN667742">
    <property type="protein sequence ID" value="CBJ90397.1"/>
    <property type="molecule type" value="Genomic_DNA"/>
</dbReference>
<dbReference type="Proteomes" id="UP000008075">
    <property type="component" value="Chromosome"/>
</dbReference>
<keyword evidence="2" id="KW-1185">Reference proteome</keyword>
<protein>
    <submittedName>
        <fullName evidence="1">Uncharacterized protein</fullName>
    </submittedName>
</protein>
<sequence>MFVLRINSTRTATDEATSAPTLEHATTNDGVNAEMTDAVKGAAIIPAVIETPNSRILFRIERSWAETTNTTAPVKALRRSPVGKSVNIPMTVDPLRSKFSPPVRVGDWIMVIISTPLFNYIRQFNK</sequence>
<dbReference type="AlphaFoldDB" id="D3VGG1"/>
<reference evidence="1 2" key="1">
    <citation type="journal article" date="2011" name="PLoS ONE">
        <title>The entomopathogenic bacterial endosymbionts xenorhabdus and photorhabdus: convergent lifestyles from divergent genomes.</title>
        <authorList>
            <person name="Chaston J.M."/>
            <person name="Suen G."/>
            <person name="Tucker S.L."/>
            <person name="Andersen A.W."/>
            <person name="Bhasin A."/>
            <person name="Bode E."/>
            <person name="Bode H.B."/>
            <person name="Brachmann A.O."/>
            <person name="Cowles C.E."/>
            <person name="Cowles K.N."/>
            <person name="Darby C."/>
            <person name="de Leon L."/>
            <person name="Drace K."/>
            <person name="Du Z."/>
            <person name="Givaudan A."/>
            <person name="Herbert Tran E.E."/>
            <person name="Jewell K.A."/>
            <person name="Knack J.J."/>
            <person name="Krasomil-Osterfeld K.C."/>
            <person name="Kukor R."/>
            <person name="Lanois A."/>
            <person name="Latreille P."/>
            <person name="Leimgruber N.K."/>
            <person name="Lipke C.M."/>
            <person name="Liu R."/>
            <person name="Lu X."/>
            <person name="Martens E.C."/>
            <person name="Marri P.R."/>
            <person name="Medigue C."/>
            <person name="Menard M.L."/>
            <person name="Miller N.M."/>
            <person name="Morales-Soto N."/>
            <person name="Norton S."/>
            <person name="Ogier J.C."/>
            <person name="Orchard S.S."/>
            <person name="Park D."/>
            <person name="Park Y."/>
            <person name="Qurollo B.A."/>
            <person name="Sugar D.R."/>
            <person name="Richards G.R."/>
            <person name="Rouy Z."/>
            <person name="Slominski B."/>
            <person name="Slominski K."/>
            <person name="Snyder H."/>
            <person name="Tjaden B.C."/>
            <person name="van der Hoeven R."/>
            <person name="Welch R.D."/>
            <person name="Wheeler C."/>
            <person name="Xiang B."/>
            <person name="Barbazuk B."/>
            <person name="Gaudriault S."/>
            <person name="Goodner B."/>
            <person name="Slater S.C."/>
            <person name="Forst S."/>
            <person name="Goldman B.S."/>
            <person name="Goodrich-Blair H."/>
        </authorList>
    </citation>
    <scope>NUCLEOTIDE SEQUENCE [LARGE SCALE GENOMIC DNA]</scope>
    <source>
        <strain evidence="2">ATCC 19061 / DSM 3370 / CCUG 14189 / LMG 1036 / NCIMB 9965 / AN6</strain>
    </source>
</reference>
<name>D3VGG1_XENNA</name>
<proteinExistence type="predicted"/>
<evidence type="ECO:0000313" key="1">
    <source>
        <dbReference type="EMBL" id="CBJ90397.1"/>
    </source>
</evidence>
<dbReference type="KEGG" id="xne:XNC1_2338"/>
<evidence type="ECO:0000313" key="2">
    <source>
        <dbReference type="Proteomes" id="UP000008075"/>
    </source>
</evidence>
<organism evidence="1 2">
    <name type="scientific">Xenorhabdus nematophila (strain ATCC 19061 / DSM 3370 / CCUG 14189 / LMG 1036 / NCIMB 9965 / AN6)</name>
    <dbReference type="NCBI Taxonomy" id="406817"/>
    <lineage>
        <taxon>Bacteria</taxon>
        <taxon>Pseudomonadati</taxon>
        <taxon>Pseudomonadota</taxon>
        <taxon>Gammaproteobacteria</taxon>
        <taxon>Enterobacterales</taxon>
        <taxon>Morganellaceae</taxon>
        <taxon>Xenorhabdus</taxon>
    </lineage>
</organism>
<accession>D3VGG1</accession>
<gene>
    <name evidence="1" type="ordered locus">XNC1_2338</name>
</gene>
<dbReference type="HOGENOM" id="CLU_1980766_0_0_6"/>
<dbReference type="STRING" id="406817.XNC1_2338"/>